<feature type="region of interest" description="Disordered" evidence="7">
    <location>
        <begin position="884"/>
        <end position="922"/>
    </location>
</feature>
<evidence type="ECO:0000256" key="1">
    <source>
        <dbReference type="ARBA" id="ARBA00004141"/>
    </source>
</evidence>
<feature type="region of interest" description="Disordered" evidence="7">
    <location>
        <begin position="794"/>
        <end position="860"/>
    </location>
</feature>
<evidence type="ECO:0008006" key="11">
    <source>
        <dbReference type="Google" id="ProtNLM"/>
    </source>
</evidence>
<feature type="compositionally biased region" description="Pro residues" evidence="7">
    <location>
        <begin position="905"/>
        <end position="922"/>
    </location>
</feature>
<evidence type="ECO:0000256" key="2">
    <source>
        <dbReference type="ARBA" id="ARBA00006058"/>
    </source>
</evidence>
<dbReference type="AlphaFoldDB" id="A0AAN9XZ54"/>
<dbReference type="PANTHER" id="PTHR22730:SF1">
    <property type="entry name" value="PROMININ-LIKE PROTEIN"/>
    <property type="match status" value="1"/>
</dbReference>
<name>A0AAN9XZ54_9HEMI</name>
<evidence type="ECO:0000256" key="8">
    <source>
        <dbReference type="SAM" id="Phobius"/>
    </source>
</evidence>
<keyword evidence="5 8" id="KW-0472">Membrane</keyword>
<evidence type="ECO:0000256" key="3">
    <source>
        <dbReference type="ARBA" id="ARBA00022692"/>
    </source>
</evidence>
<dbReference type="GO" id="GO:0016020">
    <property type="term" value="C:membrane"/>
    <property type="evidence" value="ECO:0007669"/>
    <property type="project" value="UniProtKB-SubCell"/>
</dbReference>
<gene>
    <name evidence="9" type="ORF">V9T40_012243</name>
</gene>
<feature type="transmembrane region" description="Helical" evidence="8">
    <location>
        <begin position="416"/>
        <end position="441"/>
    </location>
</feature>
<keyword evidence="10" id="KW-1185">Reference proteome</keyword>
<dbReference type="EMBL" id="JBBCAQ010000036">
    <property type="protein sequence ID" value="KAK7575957.1"/>
    <property type="molecule type" value="Genomic_DNA"/>
</dbReference>
<evidence type="ECO:0000256" key="5">
    <source>
        <dbReference type="ARBA" id="ARBA00023136"/>
    </source>
</evidence>
<feature type="transmembrane region" description="Helical" evidence="8">
    <location>
        <begin position="88"/>
        <end position="110"/>
    </location>
</feature>
<evidence type="ECO:0000256" key="7">
    <source>
        <dbReference type="SAM" id="MobiDB-lite"/>
    </source>
</evidence>
<feature type="transmembrane region" description="Helical" evidence="8">
    <location>
        <begin position="735"/>
        <end position="760"/>
    </location>
</feature>
<protein>
    <recommendedName>
        <fullName evidence="11">Prominin-like protein</fullName>
    </recommendedName>
</protein>
<evidence type="ECO:0000256" key="6">
    <source>
        <dbReference type="ARBA" id="ARBA00023180"/>
    </source>
</evidence>
<feature type="compositionally biased region" description="Polar residues" evidence="7">
    <location>
        <begin position="885"/>
        <end position="898"/>
    </location>
</feature>
<feature type="transmembrane region" description="Helical" evidence="8">
    <location>
        <begin position="37"/>
        <end position="67"/>
    </location>
</feature>
<feature type="transmembrane region" description="Helical" evidence="8">
    <location>
        <begin position="367"/>
        <end position="395"/>
    </location>
</feature>
<dbReference type="Pfam" id="PF05478">
    <property type="entry name" value="Prominin"/>
    <property type="match status" value="1"/>
</dbReference>
<comment type="caution">
    <text evidence="9">The sequence shown here is derived from an EMBL/GenBank/DDBJ whole genome shotgun (WGS) entry which is preliminary data.</text>
</comment>
<comment type="similarity">
    <text evidence="2">Belongs to the prominin family.</text>
</comment>
<comment type="subcellular location">
    <subcellularLocation>
        <location evidence="1">Membrane</location>
        <topology evidence="1">Multi-pass membrane protein</topology>
    </subcellularLocation>
</comment>
<sequence>MPENCSNAFSGFLEVTEDYSLQVADVGKEWPILLRHYGAILIVILCGVLFATVMPIIGLTFCCCRCVGRCGSRSHPFDKRYDPCRRHFYGAILVSTTVLISFGVICAFTTNEVLEEGVKDLPKHVRTSMIDTEMYINNTKKEVNTLLLVNFKELETSLSNILNASGKIVLDKLAQETKASVLSNLTNVVHGLGLIKNDLIKINDSITDLRDRSSQLELGLSRIGEDIVASINKCSRAPACQNFNRRYPQVGQLSVETNFSQVLNTYLPKLPNVTASLQNLFYLNNSGIRNEVLKGQKEFDKIRYGVQESVGRHIPQIMEKIGETGESIEKGAHRIIKILDNMRNVLSKYVDQPIVDGQKMISDVSPYRYYVCFGVSCALLAILICLTFGLLCGCCGNRPNISYQEDCCNKGAGSRYLMLAVWLMFLSSGILMSVALVYFVAGVTTDKVICHSLKNPHNSRTFSLLDQMVNVSRFYTSEKQDNIYDPINLKTIIRSCHKNMSLYQVLQLGKEIDISEFANYPQHFGIKERIEELVENIRLDHNITIITPEAKSLLQDLAYSELNSINFPAYTNLIGEKMTSIDLMQLAAALSETAQNLPSSLSQIANDLHNSALYLRTHQNTHVKEMIDITKNLESTAAQLEEHLKFNHSSLRAAVEHLLTEVEYAQDKLQREGHSVVVKLAKNFGNEFINHIEEYLGKVVNRLQYDIGRCWPVSQAYNATVIAGCNRILSPFNGFWFSVGAVVLLFIPTIILCVILAGLYQKCDRYPGPLVEAEYLYDICGGGDRDNVNVPLANMPYKKKRKSNRRALEESCSNGSASGHGASHGNGVQGANNVDRARSRSHANSAVPHAGSPPVSTTVPLNSAANAASTAAIDESKQRWDFPASNLSGANFPNNVAQMNEYERPPPYYYPGPTPPGPLSDW</sequence>
<evidence type="ECO:0000313" key="9">
    <source>
        <dbReference type="EMBL" id="KAK7575957.1"/>
    </source>
</evidence>
<accession>A0AAN9XZ54</accession>
<evidence type="ECO:0000256" key="4">
    <source>
        <dbReference type="ARBA" id="ARBA00022989"/>
    </source>
</evidence>
<organism evidence="9 10">
    <name type="scientific">Parthenolecanium corni</name>
    <dbReference type="NCBI Taxonomy" id="536013"/>
    <lineage>
        <taxon>Eukaryota</taxon>
        <taxon>Metazoa</taxon>
        <taxon>Ecdysozoa</taxon>
        <taxon>Arthropoda</taxon>
        <taxon>Hexapoda</taxon>
        <taxon>Insecta</taxon>
        <taxon>Pterygota</taxon>
        <taxon>Neoptera</taxon>
        <taxon>Paraneoptera</taxon>
        <taxon>Hemiptera</taxon>
        <taxon>Sternorrhyncha</taxon>
        <taxon>Coccoidea</taxon>
        <taxon>Coccidae</taxon>
        <taxon>Parthenolecanium</taxon>
    </lineage>
</organism>
<evidence type="ECO:0000313" key="10">
    <source>
        <dbReference type="Proteomes" id="UP001367676"/>
    </source>
</evidence>
<dbReference type="PANTHER" id="PTHR22730">
    <property type="entry name" value="PROMININ PROM PROTEIN"/>
    <property type="match status" value="1"/>
</dbReference>
<keyword evidence="6" id="KW-0325">Glycoprotein</keyword>
<keyword evidence="4 8" id="KW-1133">Transmembrane helix</keyword>
<proteinExistence type="inferred from homology"/>
<dbReference type="InterPro" id="IPR008795">
    <property type="entry name" value="Prominin"/>
</dbReference>
<dbReference type="Proteomes" id="UP001367676">
    <property type="component" value="Unassembled WGS sequence"/>
</dbReference>
<reference evidence="9 10" key="1">
    <citation type="submission" date="2024-03" db="EMBL/GenBank/DDBJ databases">
        <title>Adaptation during the transition from Ophiocordyceps entomopathogen to insect associate is accompanied by gene loss and intensified selection.</title>
        <authorList>
            <person name="Ward C.M."/>
            <person name="Onetto C.A."/>
            <person name="Borneman A.R."/>
        </authorList>
    </citation>
    <scope>NUCLEOTIDE SEQUENCE [LARGE SCALE GENOMIC DNA]</scope>
    <source>
        <strain evidence="9">AWRI1</strain>
        <tissue evidence="9">Single Adult Female</tissue>
    </source>
</reference>
<keyword evidence="3 8" id="KW-0812">Transmembrane</keyword>